<evidence type="ECO:0000313" key="4">
    <source>
        <dbReference type="EMBL" id="MDG5049131.1"/>
    </source>
</evidence>
<keyword evidence="2" id="KW-0812">Transmembrane</keyword>
<feature type="compositionally biased region" description="Polar residues" evidence="1">
    <location>
        <begin position="42"/>
        <end position="79"/>
    </location>
</feature>
<proteinExistence type="predicted"/>
<comment type="caution">
    <text evidence="4">The sequence shown here is derived from an EMBL/GenBank/DDBJ whole genome shotgun (WGS) entry which is preliminary data.</text>
</comment>
<feature type="signal peptide" evidence="3">
    <location>
        <begin position="1"/>
        <end position="38"/>
    </location>
</feature>
<dbReference type="RefSeq" id="WP_278200264.1">
    <property type="nucleotide sequence ID" value="NZ_JAOWLO010000005.1"/>
</dbReference>
<dbReference type="EMBL" id="JAOWLO010000005">
    <property type="protein sequence ID" value="MDG5049131.1"/>
    <property type="molecule type" value="Genomic_DNA"/>
</dbReference>
<feature type="region of interest" description="Disordered" evidence="1">
    <location>
        <begin position="40"/>
        <end position="120"/>
    </location>
</feature>
<feature type="transmembrane region" description="Helical" evidence="2">
    <location>
        <begin position="726"/>
        <end position="747"/>
    </location>
</feature>
<feature type="region of interest" description="Disordered" evidence="1">
    <location>
        <begin position="753"/>
        <end position="789"/>
    </location>
</feature>
<keyword evidence="2" id="KW-1133">Transmembrane helix</keyword>
<accession>A0AB35KCY7</accession>
<gene>
    <name evidence="4" type="ORF">OGZ38_08235</name>
</gene>
<keyword evidence="2" id="KW-0472">Membrane</keyword>
<dbReference type="AlphaFoldDB" id="A0AB35KCY7"/>
<sequence>MENQKKHFQMKSSSKFWLLSTGILLSLLVTSHPLAVKADENSAVTPPNQTEAVTNPTVNSSLAASDSTTEGNTESSQAETRTKAANSLTSQASTTLSASSVSSSSISSAQTSSGEASSNSSEVSASLSSKASTSKAPSVPLDSSKANVTIASSLSASGTIINPALTNGSIASQANGQDPVISTIEATGSVANDITGPATLDGINITIKANNLVSNNFLTPDGLHWSANTEVIPITGQTTGQISTKNFGQTDGPIIPSITYTMNAGDSGRITNVGRTLAGTNLDLIYKVISTDESSWQAPKESSTDCPIGLAFTGEQNIANSDGNSIVALYFGANNFKINYQIVAHNTNFQVPVLASFITTDIDMAQGVKTNLANLLTVIPKTTNLATDSSSIIYDTTIPDTDLNGQASLPYGGYLGVGFLSNFDYDFYSPVPVRSGDSYQYSQGVRYDLFGSALQAHLTTQVRDSVYLNYYDADENNQLIVPQHQFIWFPNVSWNVPASKFPHYAYGQESQHRNGNTIIVGDYYHIQSTVTYDYYGTDGIYLGQQSNTGLYNKPYSVNVPYRFGNYYIEGSTTRSGLYPKTDETLDVYYKYVPPIVYYNTSNPYATTYYANGYEYVPNYIPPVVYYAPTYDGYGYGYGGGYSYFGGYAYSSGGYSNSNVAYYPNYVPQSAYYSKEAQLVSEENYYSGASTYSLPKTGNKGAAWVPALGFGLFTAEDAGESIEVPPVAIGLGVVALVSLVVAGGIWLFSEHTKNARPSTKNKHENPRPGRDSTKNRSKKDFKSRSNKRRK</sequence>
<dbReference type="Proteomes" id="UP001152820">
    <property type="component" value="Unassembled WGS sequence"/>
</dbReference>
<feature type="chain" id="PRO_5044316588" evidence="3">
    <location>
        <begin position="39"/>
        <end position="789"/>
    </location>
</feature>
<keyword evidence="3" id="KW-0732">Signal</keyword>
<evidence type="ECO:0000256" key="3">
    <source>
        <dbReference type="SAM" id="SignalP"/>
    </source>
</evidence>
<name>A0AB35KCY7_9LACT</name>
<feature type="compositionally biased region" description="Basic and acidic residues" evidence="1">
    <location>
        <begin position="760"/>
        <end position="782"/>
    </location>
</feature>
<protein>
    <submittedName>
        <fullName evidence="4">Cell wall anchor protein</fullName>
    </submittedName>
</protein>
<feature type="compositionally biased region" description="Low complexity" evidence="1">
    <location>
        <begin position="84"/>
        <end position="120"/>
    </location>
</feature>
<evidence type="ECO:0000256" key="2">
    <source>
        <dbReference type="SAM" id="Phobius"/>
    </source>
</evidence>
<evidence type="ECO:0000256" key="1">
    <source>
        <dbReference type="SAM" id="MobiDB-lite"/>
    </source>
</evidence>
<reference evidence="4" key="2">
    <citation type="journal article" date="2023" name="Food Microbiol.">
        <title>Evaluation of the fermentation potential of lactic acid bacteria isolated from herbs, fruits and vegetables as starter cultures in nut-based milk alternatives.</title>
        <authorList>
            <person name="Huang W."/>
            <person name="Dong A."/>
            <person name="Pham H.T."/>
            <person name="Zhou C."/>
            <person name="Huo Z."/>
            <person name="Watjen A.P."/>
            <person name="Prakash S."/>
            <person name="Bang-Berthelsen C.H."/>
            <person name="Turner M.S."/>
        </authorList>
    </citation>
    <scope>NUCLEOTIDE SEQUENCE</scope>
    <source>
        <strain evidence="4">593</strain>
    </source>
</reference>
<evidence type="ECO:0000313" key="5">
    <source>
        <dbReference type="Proteomes" id="UP001152820"/>
    </source>
</evidence>
<organism evidence="4 5">
    <name type="scientific">Lactococcus lactis</name>
    <dbReference type="NCBI Taxonomy" id="1358"/>
    <lineage>
        <taxon>Bacteria</taxon>
        <taxon>Bacillati</taxon>
        <taxon>Bacillota</taxon>
        <taxon>Bacilli</taxon>
        <taxon>Lactobacillales</taxon>
        <taxon>Streptococcaceae</taxon>
        <taxon>Lactococcus</taxon>
    </lineage>
</organism>
<reference evidence="4" key="1">
    <citation type="submission" date="2022-10" db="EMBL/GenBank/DDBJ databases">
        <authorList>
            <person name="Turner M.S."/>
            <person name="Huang W."/>
        </authorList>
    </citation>
    <scope>NUCLEOTIDE SEQUENCE</scope>
    <source>
        <strain evidence="4">593</strain>
    </source>
</reference>